<dbReference type="InterPro" id="IPR015422">
    <property type="entry name" value="PyrdxlP-dep_Trfase_small"/>
</dbReference>
<organism evidence="5 6">
    <name type="scientific">Xylanibacter brevis</name>
    <dbReference type="NCBI Taxonomy" id="83231"/>
    <lineage>
        <taxon>Bacteria</taxon>
        <taxon>Pseudomonadati</taxon>
        <taxon>Bacteroidota</taxon>
        <taxon>Bacteroidia</taxon>
        <taxon>Bacteroidales</taxon>
        <taxon>Prevotellaceae</taxon>
        <taxon>Xylanibacter</taxon>
    </lineage>
</organism>
<name>A0ABS9CFH7_9BACT</name>
<dbReference type="InterPro" id="IPR004838">
    <property type="entry name" value="NHTrfase_class1_PyrdxlP-BS"/>
</dbReference>
<dbReference type="PANTHER" id="PTHR42885">
    <property type="entry name" value="HISTIDINOL-PHOSPHATE AMINOTRANSFERASE-RELATED"/>
    <property type="match status" value="1"/>
</dbReference>
<dbReference type="EMBL" id="JADYTN010000009">
    <property type="protein sequence ID" value="MCF2563517.1"/>
    <property type="molecule type" value="Genomic_DNA"/>
</dbReference>
<reference evidence="5 6" key="1">
    <citation type="submission" date="2020-12" db="EMBL/GenBank/DDBJ databases">
        <title>Whole genome sequences of gut porcine anaerobes.</title>
        <authorList>
            <person name="Kubasova T."/>
            <person name="Jahodarova E."/>
            <person name="Rychlik I."/>
        </authorList>
    </citation>
    <scope>NUCLEOTIDE SEQUENCE [LARGE SCALE GENOMIC DNA]</scope>
    <source>
        <strain evidence="5 6">An925</strain>
    </source>
</reference>
<dbReference type="Pfam" id="PF00155">
    <property type="entry name" value="Aminotran_1_2"/>
    <property type="match status" value="1"/>
</dbReference>
<dbReference type="InterPro" id="IPR015424">
    <property type="entry name" value="PyrdxlP-dep_Trfase"/>
</dbReference>
<gene>
    <name evidence="5" type="ORF">I6E12_05255</name>
</gene>
<dbReference type="InterPro" id="IPR015421">
    <property type="entry name" value="PyrdxlP-dep_Trfase_major"/>
</dbReference>
<comment type="cofactor">
    <cofactor evidence="1 3">
        <name>pyridoxal 5'-phosphate</name>
        <dbReference type="ChEBI" id="CHEBI:597326"/>
    </cofactor>
</comment>
<comment type="similarity">
    <text evidence="3">Belongs to the class-I pyridoxal-phosphate-dependent aminotransferase family.</text>
</comment>
<proteinExistence type="inferred from homology"/>
<dbReference type="Gene3D" id="3.40.640.10">
    <property type="entry name" value="Type I PLP-dependent aspartate aminotransferase-like (Major domain)"/>
    <property type="match status" value="1"/>
</dbReference>
<comment type="caution">
    <text evidence="5">The sequence shown here is derived from an EMBL/GenBank/DDBJ whole genome shotgun (WGS) entry which is preliminary data.</text>
</comment>
<evidence type="ECO:0000313" key="6">
    <source>
        <dbReference type="Proteomes" id="UP001200470"/>
    </source>
</evidence>
<protein>
    <recommendedName>
        <fullName evidence="3">Aminotransferase</fullName>
        <ecNumber evidence="3">2.6.1.-</ecNumber>
    </recommendedName>
</protein>
<dbReference type="RefSeq" id="WP_094391006.1">
    <property type="nucleotide sequence ID" value="NZ_JADYTN010000009.1"/>
</dbReference>
<accession>A0ABS9CFH7</accession>
<keyword evidence="3" id="KW-0808">Transferase</keyword>
<dbReference type="EC" id="2.6.1.-" evidence="3"/>
<evidence type="ECO:0000256" key="1">
    <source>
        <dbReference type="ARBA" id="ARBA00001933"/>
    </source>
</evidence>
<evidence type="ECO:0000313" key="5">
    <source>
        <dbReference type="EMBL" id="MCF2563517.1"/>
    </source>
</evidence>
<feature type="domain" description="Aminotransferase class I/classII large" evidence="4">
    <location>
        <begin position="18"/>
        <end position="332"/>
    </location>
</feature>
<dbReference type="Gene3D" id="3.90.1150.10">
    <property type="entry name" value="Aspartate Aminotransferase, domain 1"/>
    <property type="match status" value="1"/>
</dbReference>
<dbReference type="PANTHER" id="PTHR42885:SF1">
    <property type="entry name" value="THREONINE-PHOSPHATE DECARBOXYLASE"/>
    <property type="match status" value="1"/>
</dbReference>
<dbReference type="InterPro" id="IPR004839">
    <property type="entry name" value="Aminotransferase_I/II_large"/>
</dbReference>
<keyword evidence="3 5" id="KW-0032">Aminotransferase</keyword>
<dbReference type="PROSITE" id="PS00105">
    <property type="entry name" value="AA_TRANSFER_CLASS_1"/>
    <property type="match status" value="1"/>
</dbReference>
<dbReference type="GO" id="GO:0008483">
    <property type="term" value="F:transaminase activity"/>
    <property type="evidence" value="ECO:0007669"/>
    <property type="project" value="UniProtKB-KW"/>
</dbReference>
<evidence type="ECO:0000256" key="3">
    <source>
        <dbReference type="RuleBase" id="RU000481"/>
    </source>
</evidence>
<dbReference type="SUPFAM" id="SSF53383">
    <property type="entry name" value="PLP-dependent transferases"/>
    <property type="match status" value="1"/>
</dbReference>
<dbReference type="CDD" id="cd00609">
    <property type="entry name" value="AAT_like"/>
    <property type="match status" value="1"/>
</dbReference>
<dbReference type="Proteomes" id="UP001200470">
    <property type="component" value="Unassembled WGS sequence"/>
</dbReference>
<keyword evidence="2" id="KW-0663">Pyridoxal phosphate</keyword>
<sequence>MIEGHGDDLYRYNSQVRINFSSNICQQTDHTALKAHLANHLDLVNHYPEPQPRKLEEQLAEYHDIPAECVMVTSGVTEAIYLIAQMTRGGMSVIPQPTFSEYADACRLNEHIISYEYENDQKLLPTRRIYWLCNPNNPTGGVMTEGIIDHLIATNPIHLFVVDQSYEGYTAAKLVDVKQVMRYPNLILLHSLSKRYAVPGMRVGYVTAHPEILRHLRQYQRPWSVGALAIEGARFLIAQDKPAISDLEGLLKETARLRDALRALPGISVYDTDSTFMLCMIEQASSLQLKNWLIDHEGILIRNCSNFANLSPHHFRIATQSPEENDVLISALHRFLNE</sequence>
<evidence type="ECO:0000259" key="4">
    <source>
        <dbReference type="Pfam" id="PF00155"/>
    </source>
</evidence>
<keyword evidence="6" id="KW-1185">Reference proteome</keyword>
<evidence type="ECO:0000256" key="2">
    <source>
        <dbReference type="ARBA" id="ARBA00022898"/>
    </source>
</evidence>